<dbReference type="PRINTS" id="PR00411">
    <property type="entry name" value="PNDRDTASEI"/>
</dbReference>
<dbReference type="InterPro" id="IPR004099">
    <property type="entry name" value="Pyr_nucl-diS_OxRdtase_dimer"/>
</dbReference>
<proteinExistence type="inferred from homology"/>
<keyword evidence="6" id="KW-0676">Redox-active center</keyword>
<name>A0A7V1LPX6_CALAY</name>
<protein>
    <submittedName>
        <fullName evidence="9">NADH oxidase</fullName>
    </submittedName>
</protein>
<evidence type="ECO:0000259" key="8">
    <source>
        <dbReference type="Pfam" id="PF07992"/>
    </source>
</evidence>
<dbReference type="PANTHER" id="PTHR43429">
    <property type="entry name" value="PYRIDINE NUCLEOTIDE-DISULFIDE OXIDOREDUCTASE DOMAIN-CONTAINING"/>
    <property type="match status" value="1"/>
</dbReference>
<dbReference type="SUPFAM" id="SSF51905">
    <property type="entry name" value="FAD/NAD(P)-binding domain"/>
    <property type="match status" value="2"/>
</dbReference>
<evidence type="ECO:0000256" key="4">
    <source>
        <dbReference type="ARBA" id="ARBA00022827"/>
    </source>
</evidence>
<evidence type="ECO:0000259" key="7">
    <source>
        <dbReference type="Pfam" id="PF02852"/>
    </source>
</evidence>
<dbReference type="SUPFAM" id="SSF55424">
    <property type="entry name" value="FAD/NAD-linked reductases, dimerisation (C-terminal) domain"/>
    <property type="match status" value="1"/>
</dbReference>
<dbReference type="Pfam" id="PF07992">
    <property type="entry name" value="Pyr_redox_2"/>
    <property type="match status" value="1"/>
</dbReference>
<dbReference type="AlphaFoldDB" id="A0A7V1LPX6"/>
<comment type="caution">
    <text evidence="9">The sequence shown here is derived from an EMBL/GenBank/DDBJ whole genome shotgun (WGS) entry which is preliminary data.</text>
</comment>
<feature type="domain" description="Pyridine nucleotide-disulphide oxidoreductase dimerisation" evidence="7">
    <location>
        <begin position="336"/>
        <end position="437"/>
    </location>
</feature>
<comment type="similarity">
    <text evidence="2">Belongs to the class-III pyridine nucleotide-disulfide oxidoreductase family.</text>
</comment>
<dbReference type="Pfam" id="PF02852">
    <property type="entry name" value="Pyr_redox_dim"/>
    <property type="match status" value="1"/>
</dbReference>
<evidence type="ECO:0000256" key="3">
    <source>
        <dbReference type="ARBA" id="ARBA00022630"/>
    </source>
</evidence>
<organism evidence="9">
    <name type="scientific">Caldithrix abyssi</name>
    <dbReference type="NCBI Taxonomy" id="187145"/>
    <lineage>
        <taxon>Bacteria</taxon>
        <taxon>Pseudomonadati</taxon>
        <taxon>Calditrichota</taxon>
        <taxon>Calditrichia</taxon>
        <taxon>Calditrichales</taxon>
        <taxon>Calditrichaceae</taxon>
        <taxon>Caldithrix</taxon>
    </lineage>
</organism>
<dbReference type="Gene3D" id="3.50.50.60">
    <property type="entry name" value="FAD/NAD(P)-binding domain"/>
    <property type="match status" value="2"/>
</dbReference>
<gene>
    <name evidence="9" type="ORF">ENJ10_14970</name>
</gene>
<dbReference type="EMBL" id="DRLD01000426">
    <property type="protein sequence ID" value="HED11991.1"/>
    <property type="molecule type" value="Genomic_DNA"/>
</dbReference>
<evidence type="ECO:0000313" key="9">
    <source>
        <dbReference type="EMBL" id="HED11991.1"/>
    </source>
</evidence>
<dbReference type="InterPro" id="IPR050260">
    <property type="entry name" value="FAD-bd_OxRdtase"/>
</dbReference>
<dbReference type="InterPro" id="IPR023753">
    <property type="entry name" value="FAD/NAD-binding_dom"/>
</dbReference>
<dbReference type="PANTHER" id="PTHR43429:SF1">
    <property type="entry name" value="NAD(P)H SULFUR OXIDOREDUCTASE (COA-DEPENDENT)"/>
    <property type="match status" value="1"/>
</dbReference>
<accession>A0A7V1LPX6</accession>
<feature type="domain" description="FAD/NAD(P)-binding" evidence="8">
    <location>
        <begin position="9"/>
        <end position="314"/>
    </location>
</feature>
<dbReference type="PRINTS" id="PR00368">
    <property type="entry name" value="FADPNR"/>
</dbReference>
<evidence type="ECO:0000256" key="6">
    <source>
        <dbReference type="ARBA" id="ARBA00023284"/>
    </source>
</evidence>
<dbReference type="InterPro" id="IPR036188">
    <property type="entry name" value="FAD/NAD-bd_sf"/>
</dbReference>
<evidence type="ECO:0000256" key="2">
    <source>
        <dbReference type="ARBA" id="ARBA00009130"/>
    </source>
</evidence>
<keyword evidence="5" id="KW-0560">Oxidoreductase</keyword>
<keyword evidence="3" id="KW-0285">Flavoprotein</keyword>
<reference evidence="9" key="1">
    <citation type="journal article" date="2020" name="mSystems">
        <title>Genome- and Community-Level Interaction Insights into Carbon Utilization and Element Cycling Functions of Hydrothermarchaeota in Hydrothermal Sediment.</title>
        <authorList>
            <person name="Zhou Z."/>
            <person name="Liu Y."/>
            <person name="Xu W."/>
            <person name="Pan J."/>
            <person name="Luo Z.H."/>
            <person name="Li M."/>
        </authorList>
    </citation>
    <scope>NUCLEOTIDE SEQUENCE [LARGE SCALE GENOMIC DNA]</scope>
    <source>
        <strain evidence="9">HyVt-456</strain>
    </source>
</reference>
<dbReference type="Proteomes" id="UP000886005">
    <property type="component" value="Unassembled WGS sequence"/>
</dbReference>
<evidence type="ECO:0000256" key="5">
    <source>
        <dbReference type="ARBA" id="ARBA00023002"/>
    </source>
</evidence>
<comment type="cofactor">
    <cofactor evidence="1">
        <name>FAD</name>
        <dbReference type="ChEBI" id="CHEBI:57692"/>
    </cofactor>
</comment>
<keyword evidence="4" id="KW-0274">FAD</keyword>
<evidence type="ECO:0000256" key="1">
    <source>
        <dbReference type="ARBA" id="ARBA00001974"/>
    </source>
</evidence>
<sequence>MYQSFRPLKIVIVGGVAAGLSAAMRARRNNPQSEITVIQKEEHISYAACGLPYFIGGQIPAVEDLIVRQKDEIEAQNIRVLSAHEALSFNGIKKRVVVKELNRQKTFELSYDRLIIASGARPRRLDIPGVGLDGIFYLRSLNDGMAIDAYIREQHPRKALILGSGFIGLEMAEALSLRGLEITLVESAAQVLPVVHPAIAEKLMAGLLARGCRFMINNSVLQFNGEKRLKQVVFKNGGSEDFDLVLIAAGVEPNTSFAQSGGVRLGAGGAIAVNDKMETNLQGVYAAGDCCQVRHRVSNRYTWIPLGTTANKQGRVAGDNASGRYARFKGVTGTMAVKVFDMQIALSGLTGKDLEKVPGGWEQVVVKQGSRAHYYPGGAEISVVMTWARRDGRLLAVQMIGEEGVAKRIDVAALALQQKMTVRELAEADLSYAPPFAPVNDPLMIAARRAVKMLEKSDSRPRLG</sequence>
<dbReference type="InterPro" id="IPR016156">
    <property type="entry name" value="FAD/NAD-linked_Rdtase_dimer_sf"/>
</dbReference>
<dbReference type="GO" id="GO:0016491">
    <property type="term" value="F:oxidoreductase activity"/>
    <property type="evidence" value="ECO:0007669"/>
    <property type="project" value="UniProtKB-KW"/>
</dbReference>